<feature type="transmembrane region" description="Helical" evidence="1">
    <location>
        <begin position="6"/>
        <end position="30"/>
    </location>
</feature>
<keyword evidence="3" id="KW-1185">Reference proteome</keyword>
<keyword evidence="1" id="KW-1133">Transmembrane helix</keyword>
<dbReference type="AlphaFoldDB" id="S5LTH3"/>
<dbReference type="KEGG" id="stai:STAIW_v1c03510"/>
<dbReference type="PATRIC" id="fig|1276220.3.peg.354"/>
<organism evidence="2 3">
    <name type="scientific">Spiroplasma taiwanense CT-1</name>
    <dbReference type="NCBI Taxonomy" id="1276220"/>
    <lineage>
        <taxon>Bacteria</taxon>
        <taxon>Bacillati</taxon>
        <taxon>Mycoplasmatota</taxon>
        <taxon>Mollicutes</taxon>
        <taxon>Entomoplasmatales</taxon>
        <taxon>Spiroplasmataceae</taxon>
        <taxon>Spiroplasma</taxon>
    </lineage>
</organism>
<dbReference type="RefSeq" id="WP_020834148.1">
    <property type="nucleotide sequence ID" value="NC_021846.1"/>
</dbReference>
<gene>
    <name evidence="2" type="ORF">STAIW_v1c03510</name>
</gene>
<reference evidence="2 3" key="1">
    <citation type="journal article" date="2013" name="Genome Biol. Evol.">
        <title>Comparison of metabolic capacities and inference of gene content evolution in mosquito-associated Spiroplasma diminutum and S. taiwanense.</title>
        <authorList>
            <person name="Lo W.S."/>
            <person name="Ku C."/>
            <person name="Chen L.L."/>
            <person name="Chang T.H."/>
            <person name="Kuo C.H."/>
        </authorList>
    </citation>
    <scope>NUCLEOTIDE SEQUENCE [LARGE SCALE GENOMIC DNA]</scope>
    <source>
        <strain evidence="2">CT-1</strain>
    </source>
</reference>
<evidence type="ECO:0000256" key="1">
    <source>
        <dbReference type="SAM" id="Phobius"/>
    </source>
</evidence>
<protein>
    <submittedName>
        <fullName evidence="2">Uncharacterized protein</fullName>
    </submittedName>
</protein>
<keyword evidence="1" id="KW-0472">Membrane</keyword>
<name>S5LTH3_9MOLU</name>
<dbReference type="OrthoDB" id="388697at2"/>
<dbReference type="EMBL" id="CP005074">
    <property type="protein sequence ID" value="AGR41009.1"/>
    <property type="molecule type" value="Genomic_DNA"/>
</dbReference>
<evidence type="ECO:0000313" key="2">
    <source>
        <dbReference type="EMBL" id="AGR41009.1"/>
    </source>
</evidence>
<evidence type="ECO:0000313" key="3">
    <source>
        <dbReference type="Proteomes" id="UP000014984"/>
    </source>
</evidence>
<sequence>MGEWEKIILLITFFVFILISILFTILKVFFSKKNKKTVKQITEKNYFINESHKNEKWWVFTSGFFEKKWFKSQNHIFKIKYFNYSENFSKGFLNSSFIETKKILKKFINRKEIKNLIQDLKIYINCLENIW</sequence>
<keyword evidence="1" id="KW-0812">Transmembrane</keyword>
<dbReference type="STRING" id="1276220.STAIW_v1c03510"/>
<proteinExistence type="predicted"/>
<dbReference type="Proteomes" id="UP000014984">
    <property type="component" value="Chromosome"/>
</dbReference>
<dbReference type="HOGENOM" id="CLU_1926259_0_0_14"/>
<accession>S5LTH3</accession>